<name>A0L5E7_MAGMM</name>
<dbReference type="HOGENOM" id="CLU_1265674_0_0_5"/>
<accession>A0L5E7</accession>
<gene>
    <name evidence="2" type="ordered locus">Mmc1_0669</name>
</gene>
<organism evidence="2 3">
    <name type="scientific">Magnetococcus marinus (strain ATCC BAA-1437 / JCM 17883 / MC-1)</name>
    <dbReference type="NCBI Taxonomy" id="156889"/>
    <lineage>
        <taxon>Bacteria</taxon>
        <taxon>Pseudomonadati</taxon>
        <taxon>Pseudomonadota</taxon>
        <taxon>Magnetococcia</taxon>
        <taxon>Magnetococcales</taxon>
        <taxon>Magnetococcaceae</taxon>
        <taxon>Magnetococcus</taxon>
    </lineage>
</organism>
<sequence length="218" mass="24389">MALDWQSSIEQLAAMARENRVEEANTQIDEILNLYPEVVGQWFLISKLLAGQDHLWENRIATELERFGSAPARAYRATLQTLNRSVQAQQPQPEAPPPACATPEPAIIEPVVEPSTAAQPTPPATTSIDERPLPIPNEPLAVAPQAAQPLEPLSIAAPTPTPPDQPLDEEQQMQLWRLQGMLGRIYVYDFMSKTRNQQKQRLTGLLQQVESYRTQNRP</sequence>
<evidence type="ECO:0000313" key="2">
    <source>
        <dbReference type="EMBL" id="ABK43190.1"/>
    </source>
</evidence>
<evidence type="ECO:0000313" key="3">
    <source>
        <dbReference type="Proteomes" id="UP000002586"/>
    </source>
</evidence>
<dbReference type="Proteomes" id="UP000002586">
    <property type="component" value="Chromosome"/>
</dbReference>
<evidence type="ECO:0000256" key="1">
    <source>
        <dbReference type="SAM" id="MobiDB-lite"/>
    </source>
</evidence>
<feature type="compositionally biased region" description="Low complexity" evidence="1">
    <location>
        <begin position="115"/>
        <end position="127"/>
    </location>
</feature>
<proteinExistence type="predicted"/>
<dbReference type="AlphaFoldDB" id="A0L5E7"/>
<dbReference type="RefSeq" id="WP_011712353.1">
    <property type="nucleotide sequence ID" value="NC_008576.1"/>
</dbReference>
<protein>
    <submittedName>
        <fullName evidence="2">Uncharacterized protein</fullName>
    </submittedName>
</protein>
<dbReference type="EMBL" id="CP000471">
    <property type="protein sequence ID" value="ABK43190.1"/>
    <property type="molecule type" value="Genomic_DNA"/>
</dbReference>
<reference evidence="2 3" key="2">
    <citation type="journal article" date="2012" name="Int. J. Syst. Evol. Microbiol.">
        <title>Magnetococcus marinus gen. nov., sp. nov., a marine, magnetotactic bacterium that represents a novel lineage (Magnetococcaceae fam. nov.; Magnetococcales ord. nov.) at the base of the Alphaproteobacteria.</title>
        <authorList>
            <person name="Bazylinski D.A."/>
            <person name="Williams T.J."/>
            <person name="Lefevre C.T."/>
            <person name="Berg R.J."/>
            <person name="Zhang C.L."/>
            <person name="Bowser S.S."/>
            <person name="Dean A.J."/>
            <person name="Beveridge T.J."/>
        </authorList>
    </citation>
    <scope>NUCLEOTIDE SEQUENCE [LARGE SCALE GENOMIC DNA]</scope>
    <source>
        <strain evidence="3">ATCC BAA-1437 / JCM 17883 / MC-1</strain>
    </source>
</reference>
<dbReference type="KEGG" id="mgm:Mmc1_0669"/>
<dbReference type="OrthoDB" id="10018163at2"/>
<keyword evidence="3" id="KW-1185">Reference proteome</keyword>
<reference evidence="3" key="1">
    <citation type="journal article" date="2009" name="Appl. Environ. Microbiol.">
        <title>Complete genome sequence of the chemolithoautotrophic marine magnetotactic coccus strain MC-1.</title>
        <authorList>
            <person name="Schubbe S."/>
            <person name="Williams T.J."/>
            <person name="Xie G."/>
            <person name="Kiss H.E."/>
            <person name="Brettin T.S."/>
            <person name="Martinez D."/>
            <person name="Ross C.A."/>
            <person name="Schuler D."/>
            <person name="Cox B.L."/>
            <person name="Nealson K.H."/>
            <person name="Bazylinski D.A."/>
        </authorList>
    </citation>
    <scope>NUCLEOTIDE SEQUENCE [LARGE SCALE GENOMIC DNA]</scope>
    <source>
        <strain evidence="3">ATCC BAA-1437 / JCM 17883 / MC-1</strain>
    </source>
</reference>
<feature type="region of interest" description="Disordered" evidence="1">
    <location>
        <begin position="115"/>
        <end position="137"/>
    </location>
</feature>